<dbReference type="EMBL" id="PJRP01000013">
    <property type="protein sequence ID" value="PLP98037.1"/>
    <property type="molecule type" value="Genomic_DNA"/>
</dbReference>
<dbReference type="PANTHER" id="PTHR36509">
    <property type="entry name" value="BLL3101 PROTEIN"/>
    <property type="match status" value="1"/>
</dbReference>
<dbReference type="Proteomes" id="UP000234341">
    <property type="component" value="Unassembled WGS sequence"/>
</dbReference>
<proteinExistence type="predicted"/>
<protein>
    <recommendedName>
        <fullName evidence="5">DUF1254 domain-containing protein</fullName>
    </recommendedName>
</protein>
<dbReference type="OrthoDB" id="104565at2"/>
<feature type="domain" description="DUF1254" evidence="2">
    <location>
        <begin position="57"/>
        <end position="186"/>
    </location>
</feature>
<dbReference type="STRING" id="82633.GCA_000974605_03779"/>
<sequence>MPETSTATSASLQLAREAVIYTLPLYEMARMRAATCPRRNRAGQFAGDGPDSSLRWVNHLIHTRELLGPQHRQVVTPNNDTLYTNAWLDLSREPVVLEVPDFAGRYYVLGLLDFYTNPFGYLGSRTTGTDAGRFLLHGPDWHGAVPAGMQAVPCPTNAVWMIGRLLVDGDADLAAGHALQDAIALKRLDGEPAAYAFDVAMQPREHLGDPQRFADVVNQMLADNPPPQAEADMVARFAEAGIGKGLAPTPAQVEVLGTALQDVLADLAEPQASDMGGGWAMSVDVRESYGTHYLQRALVARNYIGALGVQEAMYVMADRCADGAPLEGGHAYRLHFAADNLPRVGAFWSLTMYDKGDCMLVPNALARYSLGDRSPSLKRGADGSLTLYLSAQPPRDRALHGNWLPAPAGAFYVALRLYVPQPAHLDRTYRYPAIERVREAS</sequence>
<dbReference type="Gene3D" id="2.60.120.600">
    <property type="entry name" value="Domain of unknown function DUF1214, C-terminal domain"/>
    <property type="match status" value="1"/>
</dbReference>
<dbReference type="InterPro" id="IPR010679">
    <property type="entry name" value="DUF1254"/>
</dbReference>
<reference evidence="3 4" key="1">
    <citation type="submission" date="2017-12" db="EMBL/GenBank/DDBJ databases">
        <title>Genome sequence of the active heterotrophic nitrifier-denitrifier, Cupriavidus pauculus UM1.</title>
        <authorList>
            <person name="Putonti C."/>
            <person name="Castignetti D."/>
        </authorList>
    </citation>
    <scope>NUCLEOTIDE SEQUENCE [LARGE SCALE GENOMIC DNA]</scope>
    <source>
        <strain evidence="3 4">UM1</strain>
    </source>
</reference>
<dbReference type="SUPFAM" id="SSF160935">
    <property type="entry name" value="VPA0735-like"/>
    <property type="match status" value="1"/>
</dbReference>
<dbReference type="Gene3D" id="2.60.40.1610">
    <property type="entry name" value="Domain of unknown function DUF1254"/>
    <property type="match status" value="1"/>
</dbReference>
<evidence type="ECO:0000259" key="1">
    <source>
        <dbReference type="Pfam" id="PF06742"/>
    </source>
</evidence>
<evidence type="ECO:0000259" key="2">
    <source>
        <dbReference type="Pfam" id="PF06863"/>
    </source>
</evidence>
<evidence type="ECO:0008006" key="5">
    <source>
        <dbReference type="Google" id="ProtNLM"/>
    </source>
</evidence>
<dbReference type="PANTHER" id="PTHR36509:SF2">
    <property type="entry name" value="BLL3101 PROTEIN"/>
    <property type="match status" value="1"/>
</dbReference>
<dbReference type="Pfam" id="PF06863">
    <property type="entry name" value="DUF1254"/>
    <property type="match status" value="1"/>
</dbReference>
<evidence type="ECO:0000313" key="3">
    <source>
        <dbReference type="EMBL" id="PLP98037.1"/>
    </source>
</evidence>
<dbReference type="InterPro" id="IPR010621">
    <property type="entry name" value="DUF1214"/>
</dbReference>
<feature type="domain" description="DUF1214" evidence="1">
    <location>
        <begin position="311"/>
        <end position="421"/>
    </location>
</feature>
<dbReference type="InterPro" id="IPR037050">
    <property type="entry name" value="DUF1254_sf"/>
</dbReference>
<accession>A0A2N5C770</accession>
<dbReference type="Pfam" id="PF06742">
    <property type="entry name" value="DUF1214"/>
    <property type="match status" value="1"/>
</dbReference>
<organism evidence="3 4">
    <name type="scientific">Cupriavidus pauculus</name>
    <dbReference type="NCBI Taxonomy" id="82633"/>
    <lineage>
        <taxon>Bacteria</taxon>
        <taxon>Pseudomonadati</taxon>
        <taxon>Pseudomonadota</taxon>
        <taxon>Betaproteobacteria</taxon>
        <taxon>Burkholderiales</taxon>
        <taxon>Burkholderiaceae</taxon>
        <taxon>Cupriavidus</taxon>
    </lineage>
</organism>
<dbReference type="InterPro" id="IPR037049">
    <property type="entry name" value="DUF1214_C_sf"/>
</dbReference>
<dbReference type="AlphaFoldDB" id="A0A2N5C770"/>
<evidence type="ECO:0000313" key="4">
    <source>
        <dbReference type="Proteomes" id="UP000234341"/>
    </source>
</evidence>
<comment type="caution">
    <text evidence="3">The sequence shown here is derived from an EMBL/GenBank/DDBJ whole genome shotgun (WGS) entry which is preliminary data.</text>
</comment>
<name>A0A2N5C770_9BURK</name>
<dbReference type="RefSeq" id="WP_101683803.1">
    <property type="nucleotide sequence ID" value="NZ_PJRP01000013.1"/>
</dbReference>
<gene>
    <name evidence="3" type="ORF">CYJ10_23160</name>
</gene>